<dbReference type="InterPro" id="IPR015590">
    <property type="entry name" value="Aldehyde_DH_dom"/>
</dbReference>
<dbReference type="Pfam" id="PF00171">
    <property type="entry name" value="Aldedh"/>
    <property type="match status" value="1"/>
</dbReference>
<keyword evidence="2" id="KW-0560">Oxidoreductase</keyword>
<dbReference type="InterPro" id="IPR029510">
    <property type="entry name" value="Ald_DH_CS_GLU"/>
</dbReference>
<dbReference type="AlphaFoldDB" id="A0A382DQC0"/>
<evidence type="ECO:0000313" key="4">
    <source>
        <dbReference type="EMBL" id="SVB40174.1"/>
    </source>
</evidence>
<organism evidence="4">
    <name type="scientific">marine metagenome</name>
    <dbReference type="NCBI Taxonomy" id="408172"/>
    <lineage>
        <taxon>unclassified sequences</taxon>
        <taxon>metagenomes</taxon>
        <taxon>ecological metagenomes</taxon>
    </lineage>
</organism>
<protein>
    <recommendedName>
        <fullName evidence="3">Aldehyde dehydrogenase domain-containing protein</fullName>
    </recommendedName>
</protein>
<proteinExistence type="inferred from homology"/>
<dbReference type="EMBL" id="UINC01040382">
    <property type="protein sequence ID" value="SVB40174.1"/>
    <property type="molecule type" value="Genomic_DNA"/>
</dbReference>
<dbReference type="SUPFAM" id="SSF53720">
    <property type="entry name" value="ALDH-like"/>
    <property type="match status" value="1"/>
</dbReference>
<dbReference type="Gene3D" id="3.40.605.10">
    <property type="entry name" value="Aldehyde Dehydrogenase, Chain A, domain 1"/>
    <property type="match status" value="1"/>
</dbReference>
<evidence type="ECO:0000259" key="3">
    <source>
        <dbReference type="Pfam" id="PF00171"/>
    </source>
</evidence>
<dbReference type="PROSITE" id="PS00070">
    <property type="entry name" value="ALDEHYDE_DEHYDR_CYS"/>
    <property type="match status" value="1"/>
</dbReference>
<dbReference type="PROSITE" id="PS00687">
    <property type="entry name" value="ALDEHYDE_DEHYDR_GLU"/>
    <property type="match status" value="1"/>
</dbReference>
<dbReference type="Gene3D" id="3.40.309.10">
    <property type="entry name" value="Aldehyde Dehydrogenase, Chain A, domain 2"/>
    <property type="match status" value="1"/>
</dbReference>
<dbReference type="InterPro" id="IPR016162">
    <property type="entry name" value="Ald_DH_N"/>
</dbReference>
<feature type="domain" description="Aldehyde dehydrogenase" evidence="3">
    <location>
        <begin position="12"/>
        <end position="366"/>
    </location>
</feature>
<dbReference type="PANTHER" id="PTHR11699">
    <property type="entry name" value="ALDEHYDE DEHYDROGENASE-RELATED"/>
    <property type="match status" value="1"/>
</dbReference>
<feature type="non-terminal residue" evidence="4">
    <location>
        <position position="367"/>
    </location>
</feature>
<dbReference type="InterPro" id="IPR016163">
    <property type="entry name" value="Ald_DH_C"/>
</dbReference>
<evidence type="ECO:0000256" key="2">
    <source>
        <dbReference type="ARBA" id="ARBA00023002"/>
    </source>
</evidence>
<dbReference type="FunFam" id="3.40.605.10:FF:000007">
    <property type="entry name" value="NAD/NADP-dependent betaine aldehyde dehydrogenase"/>
    <property type="match status" value="1"/>
</dbReference>
<name>A0A382DQC0_9ZZZZ</name>
<dbReference type="InterPro" id="IPR016161">
    <property type="entry name" value="Ald_DH/histidinol_DH"/>
</dbReference>
<gene>
    <name evidence="4" type="ORF">METZ01_LOCUS193028</name>
</gene>
<dbReference type="InterPro" id="IPR016160">
    <property type="entry name" value="Ald_DH_CS_CYS"/>
</dbReference>
<evidence type="ECO:0000256" key="1">
    <source>
        <dbReference type="ARBA" id="ARBA00009986"/>
    </source>
</evidence>
<sequence length="367" mass="38859">MKQYKNFIDGQWVPAESGDTFINSNPADTREEVAEYAKGGKADAQAAIAAAQAAFPEWRATTAPARGKILSAVANIIAGRQAELAELLCREEGKTKVESGMEVGRTVDIFRFMAGISYTIGGSVVPHDLPNNMLFTKREPLGVVALITPWNFPIALPAWKLAPAIVSGNTVVMKPASMAPALTLEIAKAFEEAGLPKGVLNVVVGSGKDVGDELATNPAVKALSFTGSHEVGQGIYQQLAPRMTRAQMEMGGKNPTIVLADADLDYAAKIVAMAGFMMTGQVCTATSRAIVDEKVADEFTEKLVAEAKARNVGNGMQEGVTMGPAVCASELEGNLDYIKIAQEEGAELCWGGDRLGEGDLEHGHFMS</sequence>
<dbReference type="GO" id="GO:0016620">
    <property type="term" value="F:oxidoreductase activity, acting on the aldehyde or oxo group of donors, NAD or NADP as acceptor"/>
    <property type="evidence" value="ECO:0007669"/>
    <property type="project" value="InterPro"/>
</dbReference>
<accession>A0A382DQC0</accession>
<comment type="similarity">
    <text evidence="1">Belongs to the aldehyde dehydrogenase family.</text>
</comment>
<reference evidence="4" key="1">
    <citation type="submission" date="2018-05" db="EMBL/GenBank/DDBJ databases">
        <authorList>
            <person name="Lanie J.A."/>
            <person name="Ng W.-L."/>
            <person name="Kazmierczak K.M."/>
            <person name="Andrzejewski T.M."/>
            <person name="Davidsen T.M."/>
            <person name="Wayne K.J."/>
            <person name="Tettelin H."/>
            <person name="Glass J.I."/>
            <person name="Rusch D."/>
            <person name="Podicherti R."/>
            <person name="Tsui H.-C.T."/>
            <person name="Winkler M.E."/>
        </authorList>
    </citation>
    <scope>NUCLEOTIDE SEQUENCE</scope>
</reference>